<comment type="subcellular location">
    <subcellularLocation>
        <location evidence="1">Membrane</location>
        <topology evidence="1">Multi-pass membrane protein</topology>
    </subcellularLocation>
</comment>
<gene>
    <name evidence="6" type="ORF">COV24_03355</name>
</gene>
<accession>A0A2H0RBZ0</accession>
<dbReference type="EMBL" id="PCXU01000028">
    <property type="protein sequence ID" value="PIR43335.1"/>
    <property type="molecule type" value="Genomic_DNA"/>
</dbReference>
<reference evidence="6 7" key="1">
    <citation type="submission" date="2017-09" db="EMBL/GenBank/DDBJ databases">
        <title>Depth-based differentiation of microbial function through sediment-hosted aquifers and enrichment of novel symbionts in the deep terrestrial subsurface.</title>
        <authorList>
            <person name="Probst A.J."/>
            <person name="Ladd B."/>
            <person name="Jarett J.K."/>
            <person name="Geller-Mcgrath D.E."/>
            <person name="Sieber C.M."/>
            <person name="Emerson J.B."/>
            <person name="Anantharaman K."/>
            <person name="Thomas B.C."/>
            <person name="Malmstrom R."/>
            <person name="Stieglmeier M."/>
            <person name="Klingl A."/>
            <person name="Woyke T."/>
            <person name="Ryan C.M."/>
            <person name="Banfield J.F."/>
        </authorList>
    </citation>
    <scope>NUCLEOTIDE SEQUENCE [LARGE SCALE GENOMIC DNA]</scope>
    <source>
        <strain evidence="6">CG10_big_fil_rev_8_21_14_0_10_32_10</strain>
    </source>
</reference>
<evidence type="ECO:0000256" key="4">
    <source>
        <dbReference type="ARBA" id="ARBA00023136"/>
    </source>
</evidence>
<dbReference type="InterPro" id="IPR032808">
    <property type="entry name" value="DoxX"/>
</dbReference>
<keyword evidence="3 5" id="KW-1133">Transmembrane helix</keyword>
<evidence type="ECO:0000256" key="5">
    <source>
        <dbReference type="SAM" id="Phobius"/>
    </source>
</evidence>
<dbReference type="Proteomes" id="UP000230214">
    <property type="component" value="Unassembled WGS sequence"/>
</dbReference>
<evidence type="ECO:0000256" key="1">
    <source>
        <dbReference type="ARBA" id="ARBA00004141"/>
    </source>
</evidence>
<proteinExistence type="predicted"/>
<feature type="transmembrane region" description="Helical" evidence="5">
    <location>
        <begin position="54"/>
        <end position="71"/>
    </location>
</feature>
<feature type="transmembrane region" description="Helical" evidence="5">
    <location>
        <begin position="117"/>
        <end position="136"/>
    </location>
</feature>
<evidence type="ECO:0000313" key="7">
    <source>
        <dbReference type="Proteomes" id="UP000230214"/>
    </source>
</evidence>
<evidence type="ECO:0000256" key="3">
    <source>
        <dbReference type="ARBA" id="ARBA00022989"/>
    </source>
</evidence>
<dbReference type="Pfam" id="PF07681">
    <property type="entry name" value="DoxX"/>
    <property type="match status" value="1"/>
</dbReference>
<evidence type="ECO:0000313" key="6">
    <source>
        <dbReference type="EMBL" id="PIR43335.1"/>
    </source>
</evidence>
<organism evidence="6 7">
    <name type="scientific">candidate division WWE3 bacterium CG10_big_fil_rev_8_21_14_0_10_32_10</name>
    <dbReference type="NCBI Taxonomy" id="1975090"/>
    <lineage>
        <taxon>Bacteria</taxon>
        <taxon>Katanobacteria</taxon>
    </lineage>
</organism>
<comment type="caution">
    <text evidence="6">The sequence shown here is derived from an EMBL/GenBank/DDBJ whole genome shotgun (WGS) entry which is preliminary data.</text>
</comment>
<name>A0A2H0RBZ0_UNCKA</name>
<keyword evidence="2 5" id="KW-0812">Transmembrane</keyword>
<evidence type="ECO:0000256" key="2">
    <source>
        <dbReference type="ARBA" id="ARBA00022692"/>
    </source>
</evidence>
<feature type="transmembrane region" description="Helical" evidence="5">
    <location>
        <begin position="78"/>
        <end position="105"/>
    </location>
</feature>
<dbReference type="GO" id="GO:0016020">
    <property type="term" value="C:membrane"/>
    <property type="evidence" value="ECO:0007669"/>
    <property type="project" value="UniProtKB-SubCell"/>
</dbReference>
<dbReference type="AlphaFoldDB" id="A0A2H0RBZ0"/>
<keyword evidence="4 5" id="KW-0472">Membrane</keyword>
<sequence>MLRLKAIMQKSSKFLLFFLRVFLGWLYLYAGVTKILNPSWTSEEYIKSAKTFASLYNVFLNPTLLPIVNFVNEWGLTLLGISLITGICVRLSSILGAFLMLLYYFVILDFPYVNKNFFLVDQHVIFILVLLLFASMQPKQFGTLKSLFSSLKTFLVKVLFKNPL</sequence>
<protein>
    <submittedName>
        <fullName evidence="6">DoxX subfamily</fullName>
    </submittedName>
</protein>